<keyword evidence="4" id="KW-0611">Plant defense</keyword>
<dbReference type="InterPro" id="IPR056789">
    <property type="entry name" value="LRR_R13L1-DRL21"/>
</dbReference>
<dbReference type="Pfam" id="PF18052">
    <property type="entry name" value="Rx_N"/>
    <property type="match status" value="2"/>
</dbReference>
<dbReference type="Pfam" id="PF23559">
    <property type="entry name" value="WHD_DRP"/>
    <property type="match status" value="1"/>
</dbReference>
<keyword evidence="2" id="KW-0677">Repeat</keyword>
<feature type="domain" description="R13L1/DRL21-like LRR repeat region" evidence="9">
    <location>
        <begin position="1069"/>
        <end position="1131"/>
    </location>
</feature>
<dbReference type="Proteomes" id="UP000515121">
    <property type="component" value="Unplaced"/>
</dbReference>
<evidence type="ECO:0000313" key="11">
    <source>
        <dbReference type="RefSeq" id="XP_022761323.1"/>
    </source>
</evidence>
<evidence type="ECO:0000256" key="5">
    <source>
        <dbReference type="ARBA" id="ARBA00022840"/>
    </source>
</evidence>
<dbReference type="Pfam" id="PF00931">
    <property type="entry name" value="NB-ARC"/>
    <property type="match status" value="1"/>
</dbReference>
<dbReference type="KEGG" id="dzi:111307570"/>
<dbReference type="GO" id="GO:0043531">
    <property type="term" value="F:ADP binding"/>
    <property type="evidence" value="ECO:0007669"/>
    <property type="project" value="InterPro"/>
</dbReference>
<dbReference type="InterPro" id="IPR036388">
    <property type="entry name" value="WH-like_DNA-bd_sf"/>
</dbReference>
<keyword evidence="10" id="KW-1185">Reference proteome</keyword>
<dbReference type="SUPFAM" id="SSF52058">
    <property type="entry name" value="L domain-like"/>
    <property type="match status" value="2"/>
</dbReference>
<dbReference type="Gene3D" id="1.20.5.4130">
    <property type="match status" value="2"/>
</dbReference>
<dbReference type="GO" id="GO:0006952">
    <property type="term" value="P:defense response"/>
    <property type="evidence" value="ECO:0007669"/>
    <property type="project" value="UniProtKB-KW"/>
</dbReference>
<feature type="domain" description="Disease resistance N-terminal" evidence="7">
    <location>
        <begin position="9"/>
        <end position="58"/>
    </location>
</feature>
<dbReference type="CDD" id="cd14798">
    <property type="entry name" value="RX-CC_like"/>
    <property type="match status" value="1"/>
</dbReference>
<dbReference type="RefSeq" id="XP_022761323.1">
    <property type="nucleotide sequence ID" value="XM_022905588.1"/>
</dbReference>
<evidence type="ECO:0000256" key="2">
    <source>
        <dbReference type="ARBA" id="ARBA00022737"/>
    </source>
</evidence>
<gene>
    <name evidence="11" type="primary">LOC111307570</name>
</gene>
<evidence type="ECO:0000259" key="9">
    <source>
        <dbReference type="Pfam" id="PF25019"/>
    </source>
</evidence>
<dbReference type="GO" id="GO:0005524">
    <property type="term" value="F:ATP binding"/>
    <property type="evidence" value="ECO:0007669"/>
    <property type="project" value="UniProtKB-KW"/>
</dbReference>
<evidence type="ECO:0000259" key="6">
    <source>
        <dbReference type="Pfam" id="PF00931"/>
    </source>
</evidence>
<dbReference type="Gene3D" id="3.80.10.10">
    <property type="entry name" value="Ribonuclease Inhibitor"/>
    <property type="match status" value="3"/>
</dbReference>
<name>A0A6P6A8X2_DURZI</name>
<dbReference type="InterPro" id="IPR038005">
    <property type="entry name" value="RX-like_CC"/>
</dbReference>
<evidence type="ECO:0000259" key="7">
    <source>
        <dbReference type="Pfam" id="PF18052"/>
    </source>
</evidence>
<reference evidence="11" key="1">
    <citation type="submission" date="2025-08" db="UniProtKB">
        <authorList>
            <consortium name="RefSeq"/>
        </authorList>
    </citation>
    <scope>IDENTIFICATION</scope>
    <source>
        <tissue evidence="11">Fruit stalk</tissue>
    </source>
</reference>
<dbReference type="GO" id="GO:0051707">
    <property type="term" value="P:response to other organism"/>
    <property type="evidence" value="ECO:0007669"/>
    <property type="project" value="UniProtKB-ARBA"/>
</dbReference>
<dbReference type="Gene3D" id="3.40.50.300">
    <property type="entry name" value="P-loop containing nucleotide triphosphate hydrolases"/>
    <property type="match status" value="1"/>
</dbReference>
<dbReference type="InterPro" id="IPR058922">
    <property type="entry name" value="WHD_DRP"/>
</dbReference>
<dbReference type="Gene3D" id="1.10.8.430">
    <property type="entry name" value="Helical domain of apoptotic protease-activating factors"/>
    <property type="match status" value="1"/>
</dbReference>
<proteinExistence type="predicted"/>
<protein>
    <submittedName>
        <fullName evidence="11">Disease resistance protein RGA2-like</fullName>
    </submittedName>
</protein>
<dbReference type="InterPro" id="IPR041118">
    <property type="entry name" value="Rx_N"/>
</dbReference>
<organism evidence="10 11">
    <name type="scientific">Durio zibethinus</name>
    <name type="common">Durian</name>
    <dbReference type="NCBI Taxonomy" id="66656"/>
    <lineage>
        <taxon>Eukaryota</taxon>
        <taxon>Viridiplantae</taxon>
        <taxon>Streptophyta</taxon>
        <taxon>Embryophyta</taxon>
        <taxon>Tracheophyta</taxon>
        <taxon>Spermatophyta</taxon>
        <taxon>Magnoliopsida</taxon>
        <taxon>eudicotyledons</taxon>
        <taxon>Gunneridae</taxon>
        <taxon>Pentapetalae</taxon>
        <taxon>rosids</taxon>
        <taxon>malvids</taxon>
        <taxon>Malvales</taxon>
        <taxon>Malvaceae</taxon>
        <taxon>Helicteroideae</taxon>
        <taxon>Durio</taxon>
    </lineage>
</organism>
<keyword evidence="3" id="KW-0547">Nucleotide-binding</keyword>
<feature type="domain" description="Disease resistance protein winged helix" evidence="8">
    <location>
        <begin position="489"/>
        <end position="560"/>
    </location>
</feature>
<feature type="domain" description="Disease resistance N-terminal" evidence="7">
    <location>
        <begin position="75"/>
        <end position="161"/>
    </location>
</feature>
<dbReference type="Gene3D" id="1.10.10.10">
    <property type="entry name" value="Winged helix-like DNA-binding domain superfamily/Winged helix DNA-binding domain"/>
    <property type="match status" value="1"/>
</dbReference>
<keyword evidence="5" id="KW-0067">ATP-binding</keyword>
<feature type="domain" description="R13L1/DRL21-like LRR repeat region" evidence="9">
    <location>
        <begin position="719"/>
        <end position="863"/>
    </location>
</feature>
<dbReference type="PRINTS" id="PR00364">
    <property type="entry name" value="DISEASERSIST"/>
</dbReference>
<dbReference type="InterPro" id="IPR032675">
    <property type="entry name" value="LRR_dom_sf"/>
</dbReference>
<dbReference type="FunFam" id="1.10.10.10:FF:000322">
    <property type="entry name" value="Probable disease resistance protein At1g63360"/>
    <property type="match status" value="1"/>
</dbReference>
<dbReference type="Pfam" id="PF25019">
    <property type="entry name" value="LRR_R13L1-DRL21"/>
    <property type="match status" value="2"/>
</dbReference>
<feature type="domain" description="NB-ARC" evidence="6">
    <location>
        <begin position="229"/>
        <end position="406"/>
    </location>
</feature>
<evidence type="ECO:0000313" key="10">
    <source>
        <dbReference type="Proteomes" id="UP000515121"/>
    </source>
</evidence>
<dbReference type="InterPro" id="IPR027417">
    <property type="entry name" value="P-loop_NTPase"/>
</dbReference>
<dbReference type="SUPFAM" id="SSF52540">
    <property type="entry name" value="P-loop containing nucleoside triphosphate hydrolases"/>
    <property type="match status" value="1"/>
</dbReference>
<dbReference type="InterPro" id="IPR042197">
    <property type="entry name" value="Apaf_helical"/>
</dbReference>
<dbReference type="AlphaFoldDB" id="A0A6P6A8X2"/>
<evidence type="ECO:0000256" key="3">
    <source>
        <dbReference type="ARBA" id="ARBA00022741"/>
    </source>
</evidence>
<evidence type="ECO:0000256" key="4">
    <source>
        <dbReference type="ARBA" id="ARBA00022821"/>
    </source>
</evidence>
<dbReference type="OrthoDB" id="1896560at2759"/>
<accession>A0A6P6A8X2</accession>
<evidence type="ECO:0000259" key="8">
    <source>
        <dbReference type="Pfam" id="PF23559"/>
    </source>
</evidence>
<dbReference type="GeneID" id="111307570"/>
<dbReference type="PANTHER" id="PTHR36766:SF70">
    <property type="entry name" value="DISEASE RESISTANCE PROTEIN RGA4"/>
    <property type="match status" value="1"/>
</dbReference>
<evidence type="ECO:0000256" key="1">
    <source>
        <dbReference type="ARBA" id="ARBA00022614"/>
    </source>
</evidence>
<sequence>MAGAFIGAIVELALSKAISIIEKQINLAWGFQDELNKLRASLDMALAFLRDAERRQVDISKVEPQMAGAFIGAIVELARSKAISIIEEQINLAWGFQDELSKLRASLDMALAFLRDAERSQVDGLVKVWLRQLEDIAYEADDVLDELDYEDLRSKVDTRKRRKVSNIFSFFKNPMAEKVKKINLRMDEINDRAFKLGLQHGVQNVPPIFSGVGSTNSFVDSSRVVGREADISNIVDLLIGSTTQQTFSLVSIVGMAGLGKTTLAQSVCKNEKVKNCFNKIVWVCVAENFDVRRILQEMYESLTKKPCGMKNEDAVLQEIQEELKGKTYLLVLDDVWDENFKNWEDLRGRLLGINGNKQSRSSILVTTRVENVAVVRETPQGNRYFLESLKDDECWAIIEKRAFQNSLISPELEDIGRVIAKKCRGVPLAANVIGGTMCNNQNKDEWVKIRDSPHWGSLENDKAILDVLKLSFDRLSSPSLKQCFAYCSIFPKDFRIQKEQLIQLWMAEGFLQQSSQLAFEETGNEYFNHLLSKSLLQDVEIDGYGCITTCKMHDLVHDLAQSISNAQTNSTHYNSHENVHDIGVRLCRSLFLKTNASHIEWKFEGLRVLNFRDADIDSLPDSIGRLIHLRYLDISRTRISRLPEAITQLYHLQTLRLLTDIPHRFNPRLEKLPEGMKNLVSLRHLYIDHRSHVPVEIGCLTSLRTLPVFDVGTESGLGIGELGCLSKLGGTLEILNLRNVRNKEEARGAKLWEKEKLLKLEYQWNWEREGCSSFEEVLEGFEGCNNDKEVLEALEPHSNLKSLTIEAYKGGHFPSWLVRSISGSSASFQPINLEDLTLFECWNVENLPILGQYPKLKRLTMGNLYNLRSIECSEVEPTFPSLKELKIGLCNKLSSVPIMSRFSSLEELDINGCGELSWTGDTLFPSTLKKLSICWCSNLRFIPSVEGGISSLQELVVAECDKLCKIEEGLASTCLKHVCISGCKGLTSLPTGLLACTSLEYLSLGNCTNLESIPGESIDCLTRLKELELGPFSEELEEFPLLNSIHSVRSSLQHLSLNGWEKLSSLPHQLQHFTALERLYISNFNGVIALPEWLGNLSSLRLLFIWHCVNLRRLPSKEAMQRLSNLQELSIYICPRLNKMAELSKISNIPKTYVN</sequence>
<dbReference type="PANTHER" id="PTHR36766">
    <property type="entry name" value="PLANT BROAD-SPECTRUM MILDEW RESISTANCE PROTEIN RPW8"/>
    <property type="match status" value="1"/>
</dbReference>
<dbReference type="InterPro" id="IPR002182">
    <property type="entry name" value="NB-ARC"/>
</dbReference>
<keyword evidence="1" id="KW-0433">Leucine-rich repeat</keyword>